<evidence type="ECO:0000313" key="2">
    <source>
        <dbReference type="Proteomes" id="UP001055811"/>
    </source>
</evidence>
<evidence type="ECO:0000313" key="1">
    <source>
        <dbReference type="EMBL" id="KAI3709717.1"/>
    </source>
</evidence>
<reference evidence="1 2" key="2">
    <citation type="journal article" date="2022" name="Mol. Ecol. Resour.">
        <title>The genomes of chicory, endive, great burdock and yacon provide insights into Asteraceae paleo-polyploidization history and plant inulin production.</title>
        <authorList>
            <person name="Fan W."/>
            <person name="Wang S."/>
            <person name="Wang H."/>
            <person name="Wang A."/>
            <person name="Jiang F."/>
            <person name="Liu H."/>
            <person name="Zhao H."/>
            <person name="Xu D."/>
            <person name="Zhang Y."/>
        </authorList>
    </citation>
    <scope>NUCLEOTIDE SEQUENCE [LARGE SCALE GENOMIC DNA]</scope>
    <source>
        <strain evidence="2">cv. Punajuju</strain>
        <tissue evidence="1">Leaves</tissue>
    </source>
</reference>
<dbReference type="EMBL" id="CM042015">
    <property type="protein sequence ID" value="KAI3709717.1"/>
    <property type="molecule type" value="Genomic_DNA"/>
</dbReference>
<reference evidence="2" key="1">
    <citation type="journal article" date="2022" name="Mol. Ecol. Resour.">
        <title>The genomes of chicory, endive, great burdock and yacon provide insights into Asteraceae palaeo-polyploidization history and plant inulin production.</title>
        <authorList>
            <person name="Fan W."/>
            <person name="Wang S."/>
            <person name="Wang H."/>
            <person name="Wang A."/>
            <person name="Jiang F."/>
            <person name="Liu H."/>
            <person name="Zhao H."/>
            <person name="Xu D."/>
            <person name="Zhang Y."/>
        </authorList>
    </citation>
    <scope>NUCLEOTIDE SEQUENCE [LARGE SCALE GENOMIC DNA]</scope>
    <source>
        <strain evidence="2">cv. Punajuju</strain>
    </source>
</reference>
<dbReference type="Proteomes" id="UP001055811">
    <property type="component" value="Linkage Group LG07"/>
</dbReference>
<sequence length="249" mass="28519">MKFAEELVREFLFFRGFTTTLQSFEKELATDIGKGFHNPFFSKRRWLCDKFDTSQDSLPFSGTYMFSFAEFLIKNLRWSYDSQLIYSYPFMVVLCENGSGFRDTVLGFCRTEVCSDMVADLRRISNLDQVLGDDTELTDTICKASDLEKRRVNTAITNILSQTDPCKTDIPIVYASDAFLELTEKMGPLFGTLCTCHLCGMHLARRTQDSRSIPMESSIVVGATSASISDVSERRWEEERREERGDDHV</sequence>
<gene>
    <name evidence="1" type="ORF">L2E82_39483</name>
</gene>
<keyword evidence="2" id="KW-1185">Reference proteome</keyword>
<organism evidence="1 2">
    <name type="scientific">Cichorium intybus</name>
    <name type="common">Chicory</name>
    <dbReference type="NCBI Taxonomy" id="13427"/>
    <lineage>
        <taxon>Eukaryota</taxon>
        <taxon>Viridiplantae</taxon>
        <taxon>Streptophyta</taxon>
        <taxon>Embryophyta</taxon>
        <taxon>Tracheophyta</taxon>
        <taxon>Spermatophyta</taxon>
        <taxon>Magnoliopsida</taxon>
        <taxon>eudicotyledons</taxon>
        <taxon>Gunneridae</taxon>
        <taxon>Pentapetalae</taxon>
        <taxon>asterids</taxon>
        <taxon>campanulids</taxon>
        <taxon>Asterales</taxon>
        <taxon>Asteraceae</taxon>
        <taxon>Cichorioideae</taxon>
        <taxon>Cichorieae</taxon>
        <taxon>Cichoriinae</taxon>
        <taxon>Cichorium</taxon>
    </lineage>
</organism>
<comment type="caution">
    <text evidence="1">The sequence shown here is derived from an EMBL/GenBank/DDBJ whole genome shotgun (WGS) entry which is preliminary data.</text>
</comment>
<protein>
    <submittedName>
        <fullName evidence="1">Uncharacterized protein</fullName>
    </submittedName>
</protein>
<proteinExistence type="predicted"/>
<accession>A0ACB9AHL9</accession>
<name>A0ACB9AHL9_CICIN</name>